<feature type="region of interest" description="Disordered" evidence="1">
    <location>
        <begin position="420"/>
        <end position="450"/>
    </location>
</feature>
<gene>
    <name evidence="3" type="ORF">ENH_00082010</name>
</gene>
<reference evidence="3" key="2">
    <citation type="submission" date="2013-10" db="EMBL/GenBank/DDBJ databases">
        <authorList>
            <person name="Aslett M."/>
        </authorList>
    </citation>
    <scope>NUCLEOTIDE SEQUENCE [LARGE SCALE GENOMIC DNA]</scope>
    <source>
        <strain evidence="3">Houghton</strain>
    </source>
</reference>
<keyword evidence="2" id="KW-0472">Membrane</keyword>
<accession>U6N177</accession>
<evidence type="ECO:0000313" key="4">
    <source>
        <dbReference type="Proteomes" id="UP000030754"/>
    </source>
</evidence>
<organism evidence="3 4">
    <name type="scientific">Eimeria necatrix</name>
    <dbReference type="NCBI Taxonomy" id="51315"/>
    <lineage>
        <taxon>Eukaryota</taxon>
        <taxon>Sar</taxon>
        <taxon>Alveolata</taxon>
        <taxon>Apicomplexa</taxon>
        <taxon>Conoidasida</taxon>
        <taxon>Coccidia</taxon>
        <taxon>Eucoccidiorida</taxon>
        <taxon>Eimeriorina</taxon>
        <taxon>Eimeriidae</taxon>
        <taxon>Eimeria</taxon>
    </lineage>
</organism>
<dbReference type="GeneID" id="25478330"/>
<feature type="transmembrane region" description="Helical" evidence="2">
    <location>
        <begin position="522"/>
        <end position="540"/>
    </location>
</feature>
<feature type="region of interest" description="Disordered" evidence="1">
    <location>
        <begin position="116"/>
        <end position="146"/>
    </location>
</feature>
<feature type="region of interest" description="Disordered" evidence="1">
    <location>
        <begin position="229"/>
        <end position="263"/>
    </location>
</feature>
<evidence type="ECO:0000256" key="2">
    <source>
        <dbReference type="SAM" id="Phobius"/>
    </source>
</evidence>
<evidence type="ECO:0000313" key="3">
    <source>
        <dbReference type="EMBL" id="CDJ69982.1"/>
    </source>
</evidence>
<keyword evidence="4" id="KW-1185">Reference proteome</keyword>
<feature type="compositionally biased region" description="Polar residues" evidence="1">
    <location>
        <begin position="431"/>
        <end position="441"/>
    </location>
</feature>
<keyword evidence="2" id="KW-0812">Transmembrane</keyword>
<name>U6N177_9EIME</name>
<feature type="region of interest" description="Disordered" evidence="1">
    <location>
        <begin position="357"/>
        <end position="392"/>
    </location>
</feature>
<dbReference type="RefSeq" id="XP_013438448.1">
    <property type="nucleotide sequence ID" value="XM_013582994.1"/>
</dbReference>
<dbReference type="AlphaFoldDB" id="U6N177"/>
<dbReference type="OrthoDB" id="349437at2759"/>
<reference evidence="3" key="1">
    <citation type="submission" date="2013-10" db="EMBL/GenBank/DDBJ databases">
        <title>Genomic analysis of the causative agents of coccidiosis in chickens.</title>
        <authorList>
            <person name="Reid A.J."/>
            <person name="Blake D."/>
            <person name="Billington K."/>
            <person name="Browne H."/>
            <person name="Dunn M."/>
            <person name="Hung S."/>
            <person name="Kawahara F."/>
            <person name="Miranda-Saavedra D."/>
            <person name="Mourier T."/>
            <person name="Nagra H."/>
            <person name="Otto T.D."/>
            <person name="Rawlings N."/>
            <person name="Sanchez A."/>
            <person name="Sanders M."/>
            <person name="Subramaniam C."/>
            <person name="Tay Y."/>
            <person name="Dear P."/>
            <person name="Doerig C."/>
            <person name="Gruber A."/>
            <person name="Parkinson J."/>
            <person name="Shirley M."/>
            <person name="Wan K.L."/>
            <person name="Berriman M."/>
            <person name="Tomley F."/>
            <person name="Pain A."/>
        </authorList>
    </citation>
    <scope>NUCLEOTIDE SEQUENCE [LARGE SCALE GENOMIC DNA]</scope>
    <source>
        <strain evidence="3">Houghton</strain>
    </source>
</reference>
<evidence type="ECO:0000256" key="1">
    <source>
        <dbReference type="SAM" id="MobiDB-lite"/>
    </source>
</evidence>
<dbReference type="Proteomes" id="UP000030754">
    <property type="component" value="Unassembled WGS sequence"/>
</dbReference>
<keyword evidence="2" id="KW-1133">Transmembrane helix</keyword>
<feature type="transmembrane region" description="Helical" evidence="2">
    <location>
        <begin position="547"/>
        <end position="563"/>
    </location>
</feature>
<sequence>MGVSHQIAGARKQSPIHRIRKKMLPHMWQNLQVTRSRIKCLLRPPEVSMGEKARALRPRVKAAGKGLERYRALALHTTSCILRGKITRKFLLSERKDNERRRQLYCTFIERRQRAPEPVQDGVPRIPSTPPVHPQLQRPGRKQPMTQESVPSVQLCAFHKAVHRCVGGKASHCRGVSEQSLSASGGHSIETALQHNLLFQQFSCHAAEKADALPESGCCTQKDASPRVAHQGLSSLPNPRTPEVNVEESSIAGAEKPDPVHISPTNEFKQVLKTWKSKELQAAAYRKKGPMEQIQGVKGTGNSNGHVNKSGHAGNLQRAADEPQAIEGNKPRATNKPKPPAAAEATIELTPNAASKSVSQAAFAEPSEATPADVLAAEPGGQSLQNSRTSDYRETIGLKEAVPRKPESLQSTTVLQKLGTNPFEATEHSNRQTSGDESATNAEVADNDNRKANGAVSIMLEGKETLTACKRLCEEEYGEGHLRKLEREQGASKVLLTSGIGEEAQHKTSATDSLVEVLPTKWEIFTLFLGSLFIYVLIFLCTREVSHAILLLFCCLFGLRIRMEGSGSSSGGSYTALWLLVLQLLVLVAMCIISLVKQTANAGELLKQLENNRLYEADIRISKFSEVVPSLCAAYCCAGSHARKMRKSASLIRARKPFSCKDSVRQHMLSVGTVLCL</sequence>
<dbReference type="VEuPathDB" id="ToxoDB:ENH_00082010"/>
<dbReference type="EMBL" id="HG725847">
    <property type="protein sequence ID" value="CDJ69982.1"/>
    <property type="molecule type" value="Genomic_DNA"/>
</dbReference>
<feature type="transmembrane region" description="Helical" evidence="2">
    <location>
        <begin position="575"/>
        <end position="596"/>
    </location>
</feature>
<proteinExistence type="predicted"/>
<protein>
    <submittedName>
        <fullName evidence="3">Uncharacterized protein</fullName>
    </submittedName>
</protein>
<feature type="region of interest" description="Disordered" evidence="1">
    <location>
        <begin position="286"/>
        <end position="319"/>
    </location>
</feature>